<evidence type="ECO:0000256" key="2">
    <source>
        <dbReference type="ARBA" id="ARBA00022475"/>
    </source>
</evidence>
<reference evidence="8" key="1">
    <citation type="submission" date="2020-02" db="EMBL/GenBank/DDBJ databases">
        <authorList>
            <person name="Meier V. D."/>
        </authorList>
    </citation>
    <scope>NUCLEOTIDE SEQUENCE</scope>
    <source>
        <strain evidence="8">AVDCRST_MAG83</strain>
    </source>
</reference>
<keyword evidence="5 6" id="KW-0472">Membrane</keyword>
<gene>
    <name evidence="8" type="ORF">AVDCRST_MAG83-3003</name>
</gene>
<dbReference type="EMBL" id="CADCTE010000161">
    <property type="protein sequence ID" value="CAA9266530.1"/>
    <property type="molecule type" value="Genomic_DNA"/>
</dbReference>
<keyword evidence="4 6" id="KW-1133">Transmembrane helix</keyword>
<feature type="transmembrane region" description="Helical" evidence="6">
    <location>
        <begin position="56"/>
        <end position="76"/>
    </location>
</feature>
<evidence type="ECO:0000256" key="3">
    <source>
        <dbReference type="ARBA" id="ARBA00022692"/>
    </source>
</evidence>
<evidence type="ECO:0000256" key="4">
    <source>
        <dbReference type="ARBA" id="ARBA00022989"/>
    </source>
</evidence>
<dbReference type="InterPro" id="IPR027379">
    <property type="entry name" value="CLS_N"/>
</dbReference>
<dbReference type="AlphaFoldDB" id="A0A6J4J2K6"/>
<evidence type="ECO:0000313" key="8">
    <source>
        <dbReference type="EMBL" id="CAA9266530.1"/>
    </source>
</evidence>
<dbReference type="GO" id="GO:0005886">
    <property type="term" value="C:plasma membrane"/>
    <property type="evidence" value="ECO:0007669"/>
    <property type="project" value="UniProtKB-SubCell"/>
</dbReference>
<accession>A0A6J4J2K6</accession>
<comment type="subcellular location">
    <subcellularLocation>
        <location evidence="1">Cell membrane</location>
        <topology evidence="1">Multi-pass membrane protein</topology>
    </subcellularLocation>
</comment>
<sequence>MRRSTRGRAARRKSWKDLNRDQRRAVMAVGTLQATLMAAALTDLARRPPAAVRGSRAAWAVACFLNFAGPIAYFLFGRRHPAAPR</sequence>
<organism evidence="8">
    <name type="scientific">uncultured Arthrobacter sp</name>
    <dbReference type="NCBI Taxonomy" id="114050"/>
    <lineage>
        <taxon>Bacteria</taxon>
        <taxon>Bacillati</taxon>
        <taxon>Actinomycetota</taxon>
        <taxon>Actinomycetes</taxon>
        <taxon>Micrococcales</taxon>
        <taxon>Micrococcaceae</taxon>
        <taxon>Arthrobacter</taxon>
        <taxon>environmental samples</taxon>
    </lineage>
</organism>
<protein>
    <recommendedName>
        <fullName evidence="7">Cardiolipin synthase N-terminal domain-containing protein</fullName>
    </recommendedName>
</protein>
<feature type="domain" description="Cardiolipin synthase N-terminal" evidence="7">
    <location>
        <begin position="36"/>
        <end position="78"/>
    </location>
</feature>
<name>A0A6J4J2K6_9MICC</name>
<evidence type="ECO:0000259" key="7">
    <source>
        <dbReference type="Pfam" id="PF13396"/>
    </source>
</evidence>
<dbReference type="RefSeq" id="WP_294569415.1">
    <property type="nucleotide sequence ID" value="NZ_CADCTE010000161.1"/>
</dbReference>
<keyword evidence="2" id="KW-1003">Cell membrane</keyword>
<evidence type="ECO:0000256" key="6">
    <source>
        <dbReference type="SAM" id="Phobius"/>
    </source>
</evidence>
<keyword evidence="3 6" id="KW-0812">Transmembrane</keyword>
<evidence type="ECO:0000256" key="1">
    <source>
        <dbReference type="ARBA" id="ARBA00004651"/>
    </source>
</evidence>
<proteinExistence type="predicted"/>
<evidence type="ECO:0000256" key="5">
    <source>
        <dbReference type="ARBA" id="ARBA00023136"/>
    </source>
</evidence>
<dbReference type="Pfam" id="PF13396">
    <property type="entry name" value="PLDc_N"/>
    <property type="match status" value="1"/>
</dbReference>